<organism evidence="3 4">
    <name type="scientific">Diplodia seriata</name>
    <dbReference type="NCBI Taxonomy" id="420778"/>
    <lineage>
        <taxon>Eukaryota</taxon>
        <taxon>Fungi</taxon>
        <taxon>Dikarya</taxon>
        <taxon>Ascomycota</taxon>
        <taxon>Pezizomycotina</taxon>
        <taxon>Dothideomycetes</taxon>
        <taxon>Dothideomycetes incertae sedis</taxon>
        <taxon>Botryosphaeriales</taxon>
        <taxon>Botryosphaeriaceae</taxon>
        <taxon>Diplodia</taxon>
    </lineage>
</organism>
<evidence type="ECO:0000313" key="3">
    <source>
        <dbReference type="EMBL" id="KKY21276.1"/>
    </source>
</evidence>
<feature type="chain" id="PRO_5002543561" evidence="2">
    <location>
        <begin position="20"/>
        <end position="69"/>
    </location>
</feature>
<name>A0A0G2EG91_9PEZI</name>
<proteinExistence type="predicted"/>
<evidence type="ECO:0000256" key="2">
    <source>
        <dbReference type="SAM" id="SignalP"/>
    </source>
</evidence>
<dbReference type="Proteomes" id="UP000034182">
    <property type="component" value="Unassembled WGS sequence"/>
</dbReference>
<dbReference type="EMBL" id="LAQI01000086">
    <property type="protein sequence ID" value="KKY21276.1"/>
    <property type="molecule type" value="Genomic_DNA"/>
</dbReference>
<reference evidence="3 4" key="1">
    <citation type="submission" date="2015-03" db="EMBL/GenBank/DDBJ databases">
        <authorList>
            <person name="Morales-Cruz A."/>
            <person name="Amrine K.C."/>
            <person name="Cantu D."/>
        </authorList>
    </citation>
    <scope>NUCLEOTIDE SEQUENCE [LARGE SCALE GENOMIC DNA]</scope>
    <source>
        <strain evidence="3">DS831</strain>
    </source>
</reference>
<sequence length="69" mass="7526">MKLSISLAVASFLATLTAAYPNPSPASEARMPPTMRPILEARDTTAYHYPSPASEARMPPTMRPVLEPR</sequence>
<feature type="signal peptide" evidence="2">
    <location>
        <begin position="1"/>
        <end position="19"/>
    </location>
</feature>
<comment type="caution">
    <text evidence="3">The sequence shown here is derived from an EMBL/GenBank/DDBJ whole genome shotgun (WGS) entry which is preliminary data.</text>
</comment>
<protein>
    <submittedName>
        <fullName evidence="3">Uncharacterized protein</fullName>
    </submittedName>
</protein>
<reference evidence="3 4" key="2">
    <citation type="submission" date="2015-05" db="EMBL/GenBank/DDBJ databases">
        <title>Distinctive expansion of gene families associated with plant cell wall degradation and secondary metabolism in the genomes of grapevine trunk pathogens.</title>
        <authorList>
            <person name="Lawrence D.P."/>
            <person name="Travadon R."/>
            <person name="Rolshausen P.E."/>
            <person name="Baumgartner K."/>
        </authorList>
    </citation>
    <scope>NUCLEOTIDE SEQUENCE [LARGE SCALE GENOMIC DNA]</scope>
    <source>
        <strain evidence="3">DS831</strain>
    </source>
</reference>
<feature type="region of interest" description="Disordered" evidence="1">
    <location>
        <begin position="47"/>
        <end position="69"/>
    </location>
</feature>
<gene>
    <name evidence="3" type="ORF">UCDDS831_g04344</name>
</gene>
<dbReference type="AlphaFoldDB" id="A0A0G2EG91"/>
<keyword evidence="2" id="KW-0732">Signal</keyword>
<evidence type="ECO:0000313" key="4">
    <source>
        <dbReference type="Proteomes" id="UP000034182"/>
    </source>
</evidence>
<evidence type="ECO:0000256" key="1">
    <source>
        <dbReference type="SAM" id="MobiDB-lite"/>
    </source>
</evidence>
<accession>A0A0G2EG91</accession>